<evidence type="ECO:0000256" key="7">
    <source>
        <dbReference type="ARBA" id="ARBA00023288"/>
    </source>
</evidence>
<reference evidence="8" key="1">
    <citation type="submission" date="2022-12" db="EMBL/GenBank/DDBJ databases">
        <title>Marinomonas 15G1-11 sp. nov, isolated from marine algae.</title>
        <authorList>
            <person name="Butt M."/>
            <person name="Choi D.G."/>
            <person name="Kim J.M."/>
            <person name="Lee J.K."/>
            <person name="Baek J.H."/>
            <person name="Jeon C.O."/>
        </authorList>
    </citation>
    <scope>NUCLEOTIDE SEQUENCE</scope>
    <source>
        <strain evidence="8">15G1-11</strain>
    </source>
</reference>
<dbReference type="SUPFAM" id="SSF53850">
    <property type="entry name" value="Periplasmic binding protein-like II"/>
    <property type="match status" value="1"/>
</dbReference>
<comment type="similarity">
    <text evidence="2">Belongs to the bacterial solute-binding protein 1 family.</text>
</comment>
<evidence type="ECO:0000256" key="3">
    <source>
        <dbReference type="ARBA" id="ARBA00022475"/>
    </source>
</evidence>
<keyword evidence="7" id="KW-0449">Lipoprotein</keyword>
<dbReference type="RefSeq" id="WP_269127005.1">
    <property type="nucleotide sequence ID" value="NZ_JAPUBN010000019.1"/>
</dbReference>
<keyword evidence="3" id="KW-1003">Cell membrane</keyword>
<evidence type="ECO:0000256" key="1">
    <source>
        <dbReference type="ARBA" id="ARBA00004418"/>
    </source>
</evidence>
<name>A0ABT4JXK2_9GAMM</name>
<comment type="caution">
    <text evidence="8">The sequence shown here is derived from an EMBL/GenBank/DDBJ whole genome shotgun (WGS) entry which is preliminary data.</text>
</comment>
<accession>A0ABT4JXK2</accession>
<dbReference type="Proteomes" id="UP001149719">
    <property type="component" value="Unassembled WGS sequence"/>
</dbReference>
<keyword evidence="4" id="KW-0732">Signal</keyword>
<protein>
    <submittedName>
        <fullName evidence="8">ABC transporter substrate-binding protein</fullName>
    </submittedName>
</protein>
<keyword evidence="9" id="KW-1185">Reference proteome</keyword>
<comment type="subcellular location">
    <subcellularLocation>
        <location evidence="1">Periplasm</location>
    </subcellularLocation>
</comment>
<keyword evidence="6" id="KW-0564">Palmitate</keyword>
<dbReference type="PANTHER" id="PTHR43649">
    <property type="entry name" value="ARABINOSE-BINDING PROTEIN-RELATED"/>
    <property type="match status" value="1"/>
</dbReference>
<evidence type="ECO:0000313" key="9">
    <source>
        <dbReference type="Proteomes" id="UP001149719"/>
    </source>
</evidence>
<dbReference type="InterPro" id="IPR050490">
    <property type="entry name" value="Bact_solute-bd_prot1"/>
</dbReference>
<sequence>MSERIKLKGITWNHPRGLDCLIAASNEYAKQTDVDIEWKVRTLQEFADASISELAKKYDFIILDHPHVGQVALNGCLLPLPDNADLANNSIGGSHESYIYNGISWAYAVDAACQVAVYRPDLKLPIPKQWKDFFASDARSYKSITPLKPVDAFDALLTLLASLNETFPAAQGVFFDPQKTASCLSLLRRLYQLSPPEAVDWNPIDVLDLLSTTNDFAYSPCLFGYVNYIRPGFRDNTLSYLDLPTFDNSNIRRSILGGAGVAVSAQTSHPDDAIKFATWISSEPIQSSIYLQNEGQPAHLGSWNKLKTDKLYHHFFNGVYNTMSNAWTRPRDEWFLGFVDDVCLIFPDFFRNNIECDTFVAHLNSLYLKHYK</sequence>
<dbReference type="EMBL" id="JAPUBN010000019">
    <property type="protein sequence ID" value="MCZ2722955.1"/>
    <property type="molecule type" value="Genomic_DNA"/>
</dbReference>
<dbReference type="InterPro" id="IPR006059">
    <property type="entry name" value="SBP"/>
</dbReference>
<gene>
    <name evidence="8" type="ORF">O1D97_15380</name>
</gene>
<keyword evidence="5" id="KW-0472">Membrane</keyword>
<evidence type="ECO:0000256" key="6">
    <source>
        <dbReference type="ARBA" id="ARBA00023139"/>
    </source>
</evidence>
<evidence type="ECO:0000256" key="4">
    <source>
        <dbReference type="ARBA" id="ARBA00022729"/>
    </source>
</evidence>
<evidence type="ECO:0000256" key="5">
    <source>
        <dbReference type="ARBA" id="ARBA00023136"/>
    </source>
</evidence>
<evidence type="ECO:0000313" key="8">
    <source>
        <dbReference type="EMBL" id="MCZ2722955.1"/>
    </source>
</evidence>
<dbReference type="Gene3D" id="3.40.190.10">
    <property type="entry name" value="Periplasmic binding protein-like II"/>
    <property type="match status" value="1"/>
</dbReference>
<evidence type="ECO:0000256" key="2">
    <source>
        <dbReference type="ARBA" id="ARBA00008520"/>
    </source>
</evidence>
<dbReference type="PANTHER" id="PTHR43649:SF33">
    <property type="entry name" value="POLYGALACTURONAN_RHAMNOGALACTURONAN-BINDING PROTEIN YTCQ"/>
    <property type="match status" value="1"/>
</dbReference>
<dbReference type="Pfam" id="PF13416">
    <property type="entry name" value="SBP_bac_8"/>
    <property type="match status" value="1"/>
</dbReference>
<organism evidence="8 9">
    <name type="scientific">Marinomonas phaeophyticola</name>
    <dbReference type="NCBI Taxonomy" id="3004091"/>
    <lineage>
        <taxon>Bacteria</taxon>
        <taxon>Pseudomonadati</taxon>
        <taxon>Pseudomonadota</taxon>
        <taxon>Gammaproteobacteria</taxon>
        <taxon>Oceanospirillales</taxon>
        <taxon>Oceanospirillaceae</taxon>
        <taxon>Marinomonas</taxon>
    </lineage>
</organism>
<proteinExistence type="inferred from homology"/>